<dbReference type="Proteomes" id="UP000092124">
    <property type="component" value="Unassembled WGS sequence"/>
</dbReference>
<dbReference type="AlphaFoldDB" id="A0A1A6G000"/>
<dbReference type="EMBL" id="LZPO01108571">
    <property type="protein sequence ID" value="OBS59140.1"/>
    <property type="molecule type" value="Genomic_DNA"/>
</dbReference>
<dbReference type="InterPro" id="IPR004060">
    <property type="entry name" value="Orexin_rcpt_2"/>
</dbReference>
<name>A0A1A6G000_NEOLE</name>
<dbReference type="Pfam" id="PF03827">
    <property type="entry name" value="Orexin_rec2"/>
    <property type="match status" value="1"/>
</dbReference>
<proteinExistence type="predicted"/>
<dbReference type="GO" id="GO:0022410">
    <property type="term" value="P:circadian sleep/wake cycle process"/>
    <property type="evidence" value="ECO:0007669"/>
    <property type="project" value="InterPro"/>
</dbReference>
<evidence type="ECO:0000313" key="1">
    <source>
        <dbReference type="EMBL" id="OBS59140.1"/>
    </source>
</evidence>
<feature type="non-terminal residue" evidence="1">
    <location>
        <position position="73"/>
    </location>
</feature>
<dbReference type="GO" id="GO:0016499">
    <property type="term" value="F:orexin receptor activity"/>
    <property type="evidence" value="ECO:0007669"/>
    <property type="project" value="InterPro"/>
</dbReference>
<protein>
    <submittedName>
        <fullName evidence="1">Uncharacterized protein</fullName>
    </submittedName>
</protein>
<comment type="caution">
    <text evidence="1">The sequence shown here is derived from an EMBL/GenBank/DDBJ whole genome shotgun (WGS) entry which is preliminary data.</text>
</comment>
<dbReference type="PRINTS" id="PR01522">
    <property type="entry name" value="OREXIN2R"/>
</dbReference>
<reference evidence="1 2" key="1">
    <citation type="submission" date="2016-06" db="EMBL/GenBank/DDBJ databases">
        <title>The Draft Genome Sequence and Annotation of the Desert Woodrat Neotoma lepida.</title>
        <authorList>
            <person name="Campbell M."/>
            <person name="Oakeson K.F."/>
            <person name="Yandell M."/>
            <person name="Halpert J.R."/>
            <person name="Dearing D."/>
        </authorList>
    </citation>
    <scope>NUCLEOTIDE SEQUENCE [LARGE SCALE GENOMIC DNA]</scope>
    <source>
        <strain evidence="1">417</strain>
        <tissue evidence="1">Liver</tissue>
    </source>
</reference>
<accession>A0A1A6G000</accession>
<dbReference type="GO" id="GO:0007631">
    <property type="term" value="P:feeding behavior"/>
    <property type="evidence" value="ECO:0007669"/>
    <property type="project" value="InterPro"/>
</dbReference>
<dbReference type="OrthoDB" id="9986530at2759"/>
<feature type="non-terminal residue" evidence="1">
    <location>
        <position position="1"/>
    </location>
</feature>
<organism evidence="1 2">
    <name type="scientific">Neotoma lepida</name>
    <name type="common">Desert woodrat</name>
    <dbReference type="NCBI Taxonomy" id="56216"/>
    <lineage>
        <taxon>Eukaryota</taxon>
        <taxon>Metazoa</taxon>
        <taxon>Chordata</taxon>
        <taxon>Craniata</taxon>
        <taxon>Vertebrata</taxon>
        <taxon>Euteleostomi</taxon>
        <taxon>Mammalia</taxon>
        <taxon>Eutheria</taxon>
        <taxon>Euarchontoglires</taxon>
        <taxon>Glires</taxon>
        <taxon>Rodentia</taxon>
        <taxon>Myomorpha</taxon>
        <taxon>Muroidea</taxon>
        <taxon>Cricetidae</taxon>
        <taxon>Neotominae</taxon>
        <taxon>Neotoma</taxon>
    </lineage>
</organism>
<dbReference type="STRING" id="56216.A0A1A6G000"/>
<dbReference type="GO" id="GO:0016020">
    <property type="term" value="C:membrane"/>
    <property type="evidence" value="ECO:0007669"/>
    <property type="project" value="InterPro"/>
</dbReference>
<keyword evidence="2" id="KW-1185">Reference proteome</keyword>
<gene>
    <name evidence="1" type="ORF">A6R68_09735</name>
</gene>
<evidence type="ECO:0000313" key="2">
    <source>
        <dbReference type="Proteomes" id="UP000092124"/>
    </source>
</evidence>
<sequence>KFREEFKAAFSCCLGVHHRQGDRLARGRTSTESRKSLTTQISNFDNVSKLSEHVVLTSISTLPAANGAGPLQN</sequence>